<sequence>MVPNRNDGHDRVSVQKSPVCPIDGRFGRHHSVFHFVFGNPLDHELLAGVILGIASASLAFRWSDDTLAYPWYFPNRKKPASEQSLQ</sequence>
<protein>
    <submittedName>
        <fullName evidence="1">Uncharacterized protein</fullName>
    </submittedName>
</protein>
<reference evidence="1" key="1">
    <citation type="journal article" date="2024" name="Int. J. Syst. Evol. Microbiol.">
        <title>Polycladomyces zharkentensis sp. nov., a novel thermophilic cellulose- and starch-degrading member of the Bacillota from a geothermal aquifer in Kazakhstan.</title>
        <authorList>
            <person name="Mashzhan A."/>
            <person name="Kistaubayeva A."/>
            <person name="Javier-Lopez R."/>
            <person name="Bissenova U."/>
            <person name="Bissenbay A."/>
            <person name="Birkeland N.K."/>
        </authorList>
    </citation>
    <scope>NUCLEOTIDE SEQUENCE</scope>
    <source>
        <strain evidence="1">ZKZ2T</strain>
    </source>
</reference>
<accession>A0ABS2WKL2</accession>
<comment type="caution">
    <text evidence="1">The sequence shown here is derived from an EMBL/GenBank/DDBJ whole genome shotgun (WGS) entry which is preliminary data.</text>
</comment>
<proteinExistence type="predicted"/>
<name>A0ABS2WKL2_9BACL</name>
<organism evidence="1 2">
    <name type="scientific">Polycladomyces zharkentensis</name>
    <dbReference type="NCBI Taxonomy" id="2807616"/>
    <lineage>
        <taxon>Bacteria</taxon>
        <taxon>Bacillati</taxon>
        <taxon>Bacillota</taxon>
        <taxon>Bacilli</taxon>
        <taxon>Bacillales</taxon>
        <taxon>Thermoactinomycetaceae</taxon>
        <taxon>Polycladomyces</taxon>
    </lineage>
</organism>
<gene>
    <name evidence="1" type="ORF">JQC72_11380</name>
</gene>
<evidence type="ECO:0000313" key="1">
    <source>
        <dbReference type="EMBL" id="MBN2910102.1"/>
    </source>
</evidence>
<keyword evidence="2" id="KW-1185">Reference proteome</keyword>
<dbReference type="Proteomes" id="UP001177120">
    <property type="component" value="Unassembled WGS sequence"/>
</dbReference>
<dbReference type="RefSeq" id="WP_205495747.1">
    <property type="nucleotide sequence ID" value="NZ_JAFHAP010000010.1"/>
</dbReference>
<evidence type="ECO:0000313" key="2">
    <source>
        <dbReference type="Proteomes" id="UP001177120"/>
    </source>
</evidence>
<dbReference type="EMBL" id="JAFHAP010000010">
    <property type="protein sequence ID" value="MBN2910102.1"/>
    <property type="molecule type" value="Genomic_DNA"/>
</dbReference>